<dbReference type="AlphaFoldDB" id="A0A5R9J3N5"/>
<comment type="similarity">
    <text evidence="1 6">Belongs to the chaperonin (HSP60) family.</text>
</comment>
<dbReference type="NCBIfam" id="NF000592">
    <property type="entry name" value="PRK00013.1"/>
    <property type="match status" value="1"/>
</dbReference>
<evidence type="ECO:0000256" key="4">
    <source>
        <dbReference type="ARBA" id="ARBA00023186"/>
    </source>
</evidence>
<dbReference type="SUPFAM" id="SSF54849">
    <property type="entry name" value="GroEL-intermediate domain like"/>
    <property type="match status" value="1"/>
</dbReference>
<dbReference type="NCBIfam" id="NF009489">
    <property type="entry name" value="PRK12851.1"/>
    <property type="match status" value="1"/>
</dbReference>
<dbReference type="RefSeq" id="WP_138326558.1">
    <property type="nucleotide sequence ID" value="NZ_VCDI01000004.1"/>
</dbReference>
<sequence length="545" mass="56922">MAKMMLHDEAAREALGRGVAKLAKAVRGTLGPKGMNAIIDRPVGTPLVSRDGVSIAHEIELENPFENMGAQVVREVSHQTNEVAGDGTTTATVLADAMVQQGLAALARGANPVELVHGLEQAVDAAVAALKHSARPVAGLRETRAVAVIAANDAAIGSMVAEAIDRVGETGIVTVEFGTNVETTLEVVDGMSFDRGYLSHHMVTDIERMQVVLDEPLILMTDCKLTSQADVAAIEAILAGSMQPLLIIAEEVAPACVVQLLARRDRNQAPVAAIHPPEYGHWRKSMLEDIAIATGGRVIARDLGGSIAEVQRRDLGSARQVRVSADRTLIIAGGGDETAIAARRTQISRQFDNAPQNIERDKYQDRLAKLSGGSATIHAGGVTPVEQKRRVQLIEDAINATRAAVEEGIVPGGGTAMLQVVPDLAGLVDSLSGSAREGANLLLSALAEPLTCIAANCGLSPQEIVSRVSASPRGTGYDARSNSFCDLIEADVIDPVRVTTTAIRNAASVAGLILTTQTLIATRPDNFDPTAGVALGGGGELLGRA</sequence>
<dbReference type="GO" id="GO:0042026">
    <property type="term" value="P:protein refolding"/>
    <property type="evidence" value="ECO:0007669"/>
    <property type="project" value="InterPro"/>
</dbReference>
<evidence type="ECO:0000256" key="3">
    <source>
        <dbReference type="ARBA" id="ARBA00022840"/>
    </source>
</evidence>
<dbReference type="Gene3D" id="1.10.560.10">
    <property type="entry name" value="GroEL-like equatorial domain"/>
    <property type="match status" value="1"/>
</dbReference>
<evidence type="ECO:0000313" key="9">
    <source>
        <dbReference type="Proteomes" id="UP000305654"/>
    </source>
</evidence>
<dbReference type="NCBIfam" id="NF009487">
    <property type="entry name" value="PRK12849.1"/>
    <property type="match status" value="1"/>
</dbReference>
<dbReference type="Gene3D" id="3.50.7.10">
    <property type="entry name" value="GroEL"/>
    <property type="match status" value="1"/>
</dbReference>
<comment type="function">
    <text evidence="7">Together with its co-chaperonin GroES, plays an essential role in assisting protein folding. The GroEL-GroES system forms a nano-cage that allows encapsulation of the non-native substrate proteins and provides a physical environment optimized to promote and accelerate protein folding.</text>
</comment>
<dbReference type="FunFam" id="3.50.7.10:FF:000001">
    <property type="entry name" value="60 kDa chaperonin"/>
    <property type="match status" value="1"/>
</dbReference>
<dbReference type="GO" id="GO:0016853">
    <property type="term" value="F:isomerase activity"/>
    <property type="evidence" value="ECO:0007669"/>
    <property type="project" value="UniProtKB-KW"/>
</dbReference>
<dbReference type="InterPro" id="IPR027413">
    <property type="entry name" value="GROEL-like_equatorial_sf"/>
</dbReference>
<evidence type="ECO:0000256" key="2">
    <source>
        <dbReference type="ARBA" id="ARBA00022741"/>
    </source>
</evidence>
<accession>A0A5R9J3N5</accession>
<evidence type="ECO:0000313" key="8">
    <source>
        <dbReference type="EMBL" id="TLU72152.1"/>
    </source>
</evidence>
<evidence type="ECO:0000256" key="7">
    <source>
        <dbReference type="RuleBase" id="RU000419"/>
    </source>
</evidence>
<keyword evidence="9" id="KW-1185">Reference proteome</keyword>
<keyword evidence="3" id="KW-0067">ATP-binding</keyword>
<evidence type="ECO:0000256" key="1">
    <source>
        <dbReference type="ARBA" id="ARBA00006607"/>
    </source>
</evidence>
<dbReference type="InterPro" id="IPR018370">
    <property type="entry name" value="Chaperonin_Cpn60_CS"/>
</dbReference>
<protein>
    <recommendedName>
        <fullName evidence="7">60 kDa chaperonin</fullName>
    </recommendedName>
</protein>
<proteinExistence type="inferred from homology"/>
<dbReference type="GO" id="GO:0005524">
    <property type="term" value="F:ATP binding"/>
    <property type="evidence" value="ECO:0007669"/>
    <property type="project" value="UniProtKB-KW"/>
</dbReference>
<evidence type="ECO:0000256" key="6">
    <source>
        <dbReference type="RuleBase" id="RU000418"/>
    </source>
</evidence>
<dbReference type="OrthoDB" id="9766614at2"/>
<dbReference type="EMBL" id="VCDI01000004">
    <property type="protein sequence ID" value="TLU72152.1"/>
    <property type="molecule type" value="Genomic_DNA"/>
</dbReference>
<dbReference type="InterPro" id="IPR001844">
    <property type="entry name" value="Cpn60/GroEL"/>
</dbReference>
<dbReference type="PROSITE" id="PS00296">
    <property type="entry name" value="CHAPERONINS_CPN60"/>
    <property type="match status" value="1"/>
</dbReference>
<dbReference type="NCBIfam" id="NF009488">
    <property type="entry name" value="PRK12850.1"/>
    <property type="match status" value="1"/>
</dbReference>
<dbReference type="CDD" id="cd03344">
    <property type="entry name" value="GroEL"/>
    <property type="match status" value="1"/>
</dbReference>
<keyword evidence="5" id="KW-0413">Isomerase</keyword>
<dbReference type="Gene3D" id="3.30.260.10">
    <property type="entry name" value="TCP-1-like chaperonin intermediate domain"/>
    <property type="match status" value="1"/>
</dbReference>
<evidence type="ECO:0000256" key="5">
    <source>
        <dbReference type="ARBA" id="ARBA00023235"/>
    </source>
</evidence>
<dbReference type="SUPFAM" id="SSF52029">
    <property type="entry name" value="GroEL apical domain-like"/>
    <property type="match status" value="1"/>
</dbReference>
<dbReference type="Proteomes" id="UP000305654">
    <property type="component" value="Unassembled WGS sequence"/>
</dbReference>
<keyword evidence="2" id="KW-0547">Nucleotide-binding</keyword>
<gene>
    <name evidence="8" type="ORF">FE263_13615</name>
</gene>
<dbReference type="GO" id="GO:0140662">
    <property type="term" value="F:ATP-dependent protein folding chaperone"/>
    <property type="evidence" value="ECO:0007669"/>
    <property type="project" value="InterPro"/>
</dbReference>
<dbReference type="Pfam" id="PF00118">
    <property type="entry name" value="Cpn60_TCP1"/>
    <property type="match status" value="1"/>
</dbReference>
<keyword evidence="4" id="KW-0143">Chaperone</keyword>
<dbReference type="PRINTS" id="PR00298">
    <property type="entry name" value="CHAPERONIN60"/>
</dbReference>
<dbReference type="InterPro" id="IPR002423">
    <property type="entry name" value="Cpn60/GroEL/TCP-1"/>
</dbReference>
<dbReference type="InterPro" id="IPR027409">
    <property type="entry name" value="GroEL-like_apical_dom_sf"/>
</dbReference>
<dbReference type="InterPro" id="IPR027410">
    <property type="entry name" value="TCP-1-like_intermed_sf"/>
</dbReference>
<comment type="caution">
    <text evidence="8">The sequence shown here is derived from an EMBL/GenBank/DDBJ whole genome shotgun (WGS) entry which is preliminary data.</text>
</comment>
<comment type="subunit">
    <text evidence="7">Forms a cylinder of 14 subunits composed of two heptameric rings stacked back-to-back. Interacts with the co-chaperonin GroES.</text>
</comment>
<dbReference type="SUPFAM" id="SSF48592">
    <property type="entry name" value="GroEL equatorial domain-like"/>
    <property type="match status" value="1"/>
</dbReference>
<dbReference type="PANTHER" id="PTHR45633">
    <property type="entry name" value="60 KDA HEAT SHOCK PROTEIN, MITOCHONDRIAL"/>
    <property type="match status" value="1"/>
</dbReference>
<organism evidence="8 9">
    <name type="scientific">Lichenicoccus roseus</name>
    <dbReference type="NCBI Taxonomy" id="2683649"/>
    <lineage>
        <taxon>Bacteria</taxon>
        <taxon>Pseudomonadati</taxon>
        <taxon>Pseudomonadota</taxon>
        <taxon>Alphaproteobacteria</taxon>
        <taxon>Acetobacterales</taxon>
        <taxon>Acetobacteraceae</taxon>
        <taxon>Lichenicoccus</taxon>
    </lineage>
</organism>
<reference evidence="8 9" key="1">
    <citation type="submission" date="2019-05" db="EMBL/GenBank/DDBJ databases">
        <authorList>
            <person name="Pankratov T."/>
            <person name="Grouzdev D."/>
        </authorList>
    </citation>
    <scope>NUCLEOTIDE SEQUENCE [LARGE SCALE GENOMIC DNA]</scope>
    <source>
        <strain evidence="8 9">KEBCLARHB70R</strain>
    </source>
</reference>
<name>A0A5R9J3N5_9PROT</name>